<comment type="cofactor">
    <cofactor evidence="1">
        <name>Mg(2+)</name>
        <dbReference type="ChEBI" id="CHEBI:18420"/>
    </cofactor>
</comment>
<dbReference type="SMART" id="SM00331">
    <property type="entry name" value="PP2C_SIG"/>
    <property type="match status" value="1"/>
</dbReference>
<feature type="domain" description="PPM-type phosphatase" evidence="2">
    <location>
        <begin position="514"/>
        <end position="718"/>
    </location>
</feature>
<dbReference type="InterPro" id="IPR036457">
    <property type="entry name" value="PPM-type-like_dom_sf"/>
</dbReference>
<keyword evidence="1" id="KW-0464">Manganese</keyword>
<comment type="caution">
    <text evidence="3">The sequence shown here is derived from an EMBL/GenBank/DDBJ whole genome shotgun (WGS) entry which is preliminary data.</text>
</comment>
<comment type="similarity">
    <text evidence="1">Belongs to the PP2C family.</text>
</comment>
<protein>
    <recommendedName>
        <fullName evidence="1">Protein phosphatase</fullName>
        <ecNumber evidence="1">3.1.3.16</ecNumber>
    </recommendedName>
</protein>
<keyword evidence="1" id="KW-0378">Hydrolase</keyword>
<dbReference type="Gene3D" id="3.60.40.10">
    <property type="entry name" value="PPM-type phosphatase domain"/>
    <property type="match status" value="1"/>
</dbReference>
<evidence type="ECO:0000313" key="4">
    <source>
        <dbReference type="Proteomes" id="UP001318860"/>
    </source>
</evidence>
<keyword evidence="1" id="KW-0479">Metal-binding</keyword>
<dbReference type="PANTHER" id="PTHR12320">
    <property type="entry name" value="PROTEIN PHOSPHATASE 2C"/>
    <property type="match status" value="1"/>
</dbReference>
<comment type="catalytic activity">
    <reaction evidence="1">
        <text>O-phospho-L-seryl-[protein] + H2O = L-seryl-[protein] + phosphate</text>
        <dbReference type="Rhea" id="RHEA:20629"/>
        <dbReference type="Rhea" id="RHEA-COMP:9863"/>
        <dbReference type="Rhea" id="RHEA-COMP:11604"/>
        <dbReference type="ChEBI" id="CHEBI:15377"/>
        <dbReference type="ChEBI" id="CHEBI:29999"/>
        <dbReference type="ChEBI" id="CHEBI:43474"/>
        <dbReference type="ChEBI" id="CHEBI:83421"/>
        <dbReference type="EC" id="3.1.3.16"/>
    </reaction>
</comment>
<dbReference type="Pfam" id="PF00481">
    <property type="entry name" value="PP2C"/>
    <property type="match status" value="2"/>
</dbReference>
<dbReference type="InterPro" id="IPR039123">
    <property type="entry name" value="PPTC7"/>
</dbReference>
<organism evidence="3 4">
    <name type="scientific">Rehmannia glutinosa</name>
    <name type="common">Chinese foxglove</name>
    <dbReference type="NCBI Taxonomy" id="99300"/>
    <lineage>
        <taxon>Eukaryota</taxon>
        <taxon>Viridiplantae</taxon>
        <taxon>Streptophyta</taxon>
        <taxon>Embryophyta</taxon>
        <taxon>Tracheophyta</taxon>
        <taxon>Spermatophyta</taxon>
        <taxon>Magnoliopsida</taxon>
        <taxon>eudicotyledons</taxon>
        <taxon>Gunneridae</taxon>
        <taxon>Pentapetalae</taxon>
        <taxon>asterids</taxon>
        <taxon>lamiids</taxon>
        <taxon>Lamiales</taxon>
        <taxon>Orobanchaceae</taxon>
        <taxon>Rehmannieae</taxon>
        <taxon>Rehmannia</taxon>
    </lineage>
</organism>
<evidence type="ECO:0000256" key="1">
    <source>
        <dbReference type="RuleBase" id="RU366020"/>
    </source>
</evidence>
<evidence type="ECO:0000259" key="2">
    <source>
        <dbReference type="PROSITE" id="PS51746"/>
    </source>
</evidence>
<gene>
    <name evidence="3" type="ORF">DH2020_011147</name>
</gene>
<evidence type="ECO:0000313" key="3">
    <source>
        <dbReference type="EMBL" id="KAK6156899.1"/>
    </source>
</evidence>
<keyword evidence="1" id="KW-0460">Magnesium</keyword>
<dbReference type="InterPro" id="IPR001932">
    <property type="entry name" value="PPM-type_phosphatase-like_dom"/>
</dbReference>
<accession>A0ABR0XCM7</accession>
<dbReference type="SMART" id="SM00332">
    <property type="entry name" value="PP2Cc"/>
    <property type="match status" value="1"/>
</dbReference>
<proteinExistence type="inferred from homology"/>
<dbReference type="PROSITE" id="PS51746">
    <property type="entry name" value="PPM_2"/>
    <property type="match status" value="1"/>
</dbReference>
<keyword evidence="4" id="KW-1185">Reference proteome</keyword>
<dbReference type="PANTHER" id="PTHR12320:SF1">
    <property type="entry name" value="PROTEIN PHOSPHATASE PTC7 HOMOLOG"/>
    <property type="match status" value="1"/>
</dbReference>
<name>A0ABR0XCM7_REHGL</name>
<reference evidence="3 4" key="1">
    <citation type="journal article" date="2021" name="Comput. Struct. Biotechnol. J.">
        <title>De novo genome assembly of the potent medicinal plant Rehmannia glutinosa using nanopore technology.</title>
        <authorList>
            <person name="Ma L."/>
            <person name="Dong C."/>
            <person name="Song C."/>
            <person name="Wang X."/>
            <person name="Zheng X."/>
            <person name="Niu Y."/>
            <person name="Chen S."/>
            <person name="Feng W."/>
        </authorList>
    </citation>
    <scope>NUCLEOTIDE SEQUENCE [LARGE SCALE GENOMIC DNA]</scope>
    <source>
        <strain evidence="3">DH-2019</strain>
    </source>
</reference>
<sequence length="727" mass="78913">MADLFCRFLDFRSLASSHNLHLFLPSSKHYSSSALVNSHSSRINRLKRRPLHLTLLSKPSSDFDVISTHEHPDGSLLFRFGDPSEVAKNVKMEESKTVKEEIETEGENGYSVVKVFDGDHETEVMIKKSDREITGSGSTEVADHTNSIDNISKNVTLVEEDNDSCEKLLEGSNDIELPVLISSTEMEVTSTPVFDIEHIEDVEGGLNEEYEGSKDLSPVDTSILDKSSELENNIITVELSEKETAIVSSTPGVDIKHSENVEEGISEGNKDSSPVDASILEKSPDMENNITLELLEMETNDVTTSVSLISAPVVDVSDSDVFQANPSVETEMQREIIEDGKSDVVSPVPRSELAISLSEEIEEQNLPAGMQSLIIQNSIESDVNEAEVDFPPTEAASNLSIDAEAQASEIVEYESEGDLTQLMTVSTQLEVDSMLDEETGTGTVEEDDGAESLKVLNNMSEDLILGSERTDVDENVQSGEILEASEHESTLPESTESATKSQEILMTNFILSSGAVLPHPSKVLTGGEDAYFIAGQTWLGVADGVGHKNPAELLNRSVAETHSSGASTVLIAQFDGQTLHVANVGDSGFIVLRHGAIYKRSSPMHHVFHFPLLIERGDEPSSLAEFYKIDLEEDDVIITASDGLLDNLYDQEISAIVMKSLAADKKLEEIAELLATKAQEIGRSASTRSPFADDAKAAGFAEYTGGKLDDVAVIVSVVQKQSNSETL</sequence>
<comment type="catalytic activity">
    <reaction evidence="1">
        <text>O-phospho-L-threonyl-[protein] + H2O = L-threonyl-[protein] + phosphate</text>
        <dbReference type="Rhea" id="RHEA:47004"/>
        <dbReference type="Rhea" id="RHEA-COMP:11060"/>
        <dbReference type="Rhea" id="RHEA-COMP:11605"/>
        <dbReference type="ChEBI" id="CHEBI:15377"/>
        <dbReference type="ChEBI" id="CHEBI:30013"/>
        <dbReference type="ChEBI" id="CHEBI:43474"/>
        <dbReference type="ChEBI" id="CHEBI:61977"/>
        <dbReference type="EC" id="3.1.3.16"/>
    </reaction>
</comment>
<dbReference type="Proteomes" id="UP001318860">
    <property type="component" value="Unassembled WGS sequence"/>
</dbReference>
<comment type="cofactor">
    <cofactor evidence="1">
        <name>Mn(2+)</name>
        <dbReference type="ChEBI" id="CHEBI:29035"/>
    </cofactor>
</comment>
<keyword evidence="1" id="KW-0904">Protein phosphatase</keyword>
<dbReference type="EMBL" id="JABTTQ020000005">
    <property type="protein sequence ID" value="KAK6156899.1"/>
    <property type="molecule type" value="Genomic_DNA"/>
</dbReference>
<dbReference type="SUPFAM" id="SSF81606">
    <property type="entry name" value="PP2C-like"/>
    <property type="match status" value="1"/>
</dbReference>
<dbReference type="EC" id="3.1.3.16" evidence="1"/>